<evidence type="ECO:0000313" key="5">
    <source>
        <dbReference type="EMBL" id="QDB78284.1"/>
    </source>
</evidence>
<name>A0ABX5VMM1_9MICO</name>
<dbReference type="Pfam" id="PF07905">
    <property type="entry name" value="PucR"/>
    <property type="match status" value="1"/>
</dbReference>
<dbReference type="Pfam" id="PF17853">
    <property type="entry name" value="GGDEF_2"/>
    <property type="match status" value="1"/>
</dbReference>
<dbReference type="Gene3D" id="1.10.10.2840">
    <property type="entry name" value="PucR C-terminal helix-turn-helix domain"/>
    <property type="match status" value="1"/>
</dbReference>
<dbReference type="InterPro" id="IPR012914">
    <property type="entry name" value="PucR_dom"/>
</dbReference>
<evidence type="ECO:0000256" key="1">
    <source>
        <dbReference type="ARBA" id="ARBA00006754"/>
    </source>
</evidence>
<organism evidence="5 6">
    <name type="scientific">Georgenia wutianyii</name>
    <dbReference type="NCBI Taxonomy" id="2585135"/>
    <lineage>
        <taxon>Bacteria</taxon>
        <taxon>Bacillati</taxon>
        <taxon>Actinomycetota</taxon>
        <taxon>Actinomycetes</taxon>
        <taxon>Micrococcales</taxon>
        <taxon>Bogoriellaceae</taxon>
        <taxon>Georgenia</taxon>
    </lineage>
</organism>
<feature type="domain" description="CdaR GGDEF-like" evidence="4">
    <location>
        <begin position="275"/>
        <end position="388"/>
    </location>
</feature>
<protein>
    <recommendedName>
        <fullName evidence="7">PucR family transcriptional regulator</fullName>
    </recommendedName>
</protein>
<dbReference type="InterPro" id="IPR042070">
    <property type="entry name" value="PucR_C-HTH_sf"/>
</dbReference>
<dbReference type="InterPro" id="IPR041522">
    <property type="entry name" value="CdaR_GGDEF"/>
</dbReference>
<feature type="domain" description="Purine catabolism PurC-like" evidence="2">
    <location>
        <begin position="8"/>
        <end position="125"/>
    </location>
</feature>
<sequence length="510" mass="54779">MSHVTVREIMTLTPLAGTYVLGGSDGLDRAVSGVNVMEVPDIEPYVTAGELLLTTGYPVRERPERLVEMLPELAARGLAGLAIKPLRYLDRLPDNLRETAERLRFPVLIVPDHTSFNEVIGAVLAVVLADYGAEPSRAEAIRERLTGVALSGGGLREIARTLAGALDRPVTVIDEEGVVLGASDATSLHTVAAGPAATGTAEDSRRWRFAISVAGARRGEIVVGGEQEPTLGQRRIIRQSCFAAGMHMAQALASIELDRRLRVLFLEEIVTGPRMDEGALRQRARLLGWHLDGPHAVLLATCGAELGDTAVAQAAERALGPDALAWCRGRAVVAITGVSTWERAPERRWQEELTRLGGGPVTVAAGSVVAEPAALATSHGAAQEALRVAQLTGQAAVRHENLTLERLILAAPPQQLREFVEQQVGDLVRHDEQTGGDLCRTLEVYLGLGNAAEAARQLYIHYNTLKHRLVRIAELTGTDLHDPRARLQLAFALEVRALLGETHADAPRSS</sequence>
<evidence type="ECO:0000259" key="4">
    <source>
        <dbReference type="Pfam" id="PF17853"/>
    </source>
</evidence>
<dbReference type="InterPro" id="IPR025736">
    <property type="entry name" value="PucR_C-HTH_dom"/>
</dbReference>
<reference evidence="5 6" key="1">
    <citation type="submission" date="2019-05" db="EMBL/GenBank/DDBJ databases">
        <title>Georgenia *** sp. nov., and Georgenia *** sp. nov., isolated from the intestinal contents of plateau pika (Ochotona curzoniae) in the Qinghai-Tibet plateau of China.</title>
        <authorList>
            <person name="Tian Z."/>
        </authorList>
    </citation>
    <scope>NUCLEOTIDE SEQUENCE [LARGE SCALE GENOMIC DNA]</scope>
    <source>
        <strain evidence="5 6">Z294</strain>
    </source>
</reference>
<keyword evidence="6" id="KW-1185">Reference proteome</keyword>
<dbReference type="PANTHER" id="PTHR33744">
    <property type="entry name" value="CARBOHYDRATE DIACID REGULATOR"/>
    <property type="match status" value="1"/>
</dbReference>
<feature type="domain" description="PucR C-terminal helix-turn-helix" evidence="3">
    <location>
        <begin position="438"/>
        <end position="494"/>
    </location>
</feature>
<evidence type="ECO:0000259" key="3">
    <source>
        <dbReference type="Pfam" id="PF13556"/>
    </source>
</evidence>
<evidence type="ECO:0000313" key="6">
    <source>
        <dbReference type="Proteomes" id="UP000313948"/>
    </source>
</evidence>
<dbReference type="Proteomes" id="UP000313948">
    <property type="component" value="Chromosome"/>
</dbReference>
<gene>
    <name evidence="5" type="ORF">FE251_02020</name>
</gene>
<dbReference type="EMBL" id="CP040899">
    <property type="protein sequence ID" value="QDB78284.1"/>
    <property type="molecule type" value="Genomic_DNA"/>
</dbReference>
<evidence type="ECO:0008006" key="7">
    <source>
        <dbReference type="Google" id="ProtNLM"/>
    </source>
</evidence>
<evidence type="ECO:0000259" key="2">
    <source>
        <dbReference type="Pfam" id="PF07905"/>
    </source>
</evidence>
<dbReference type="PANTHER" id="PTHR33744:SF7">
    <property type="entry name" value="PUCR FAMILY TRANSCRIPTIONAL REGULATOR"/>
    <property type="match status" value="1"/>
</dbReference>
<dbReference type="Pfam" id="PF13556">
    <property type="entry name" value="HTH_30"/>
    <property type="match status" value="1"/>
</dbReference>
<proteinExistence type="inferred from homology"/>
<dbReference type="RefSeq" id="WP_139071275.1">
    <property type="nucleotide sequence ID" value="NZ_CP040899.1"/>
</dbReference>
<accession>A0ABX5VMM1</accession>
<comment type="similarity">
    <text evidence="1">Belongs to the CdaR family.</text>
</comment>
<dbReference type="InterPro" id="IPR051448">
    <property type="entry name" value="CdaR-like_regulators"/>
</dbReference>